<dbReference type="HAMAP" id="MF_00138">
    <property type="entry name" value="GARS"/>
    <property type="match status" value="1"/>
</dbReference>
<dbReference type="PANTHER" id="PTHR43472:SF1">
    <property type="entry name" value="PHOSPHORIBOSYLAMINE--GLYCINE LIGASE, CHLOROPLASTIC"/>
    <property type="match status" value="1"/>
</dbReference>
<dbReference type="Gene3D" id="3.30.1490.20">
    <property type="entry name" value="ATP-grasp fold, A domain"/>
    <property type="match status" value="1"/>
</dbReference>
<dbReference type="InterPro" id="IPR000115">
    <property type="entry name" value="PRibGlycinamide_synth"/>
</dbReference>
<dbReference type="InterPro" id="IPR013815">
    <property type="entry name" value="ATP_grasp_subdomain_1"/>
</dbReference>
<keyword evidence="9 12" id="KW-0067">ATP-binding</keyword>
<evidence type="ECO:0000256" key="4">
    <source>
        <dbReference type="ARBA" id="ARBA00005174"/>
    </source>
</evidence>
<evidence type="ECO:0000256" key="5">
    <source>
        <dbReference type="ARBA" id="ARBA00010190"/>
    </source>
</evidence>
<comment type="cofactor">
    <cofactor evidence="1">
        <name>Mn(2+)</name>
        <dbReference type="ChEBI" id="CHEBI:29035"/>
    </cofactor>
</comment>
<dbReference type="EC" id="6.3.4.13" evidence="13"/>
<dbReference type="InterPro" id="IPR020561">
    <property type="entry name" value="PRibGlycinamid_synth_ATP-grasp"/>
</dbReference>
<dbReference type="Proteomes" id="UP000256709">
    <property type="component" value="Unassembled WGS sequence"/>
</dbReference>
<dbReference type="SUPFAM" id="SSF52440">
    <property type="entry name" value="PreATP-grasp domain"/>
    <property type="match status" value="1"/>
</dbReference>
<dbReference type="PROSITE" id="PS01058">
    <property type="entry name" value="SAICAR_SYNTHETASE_2"/>
    <property type="match status" value="1"/>
</dbReference>
<proteinExistence type="inferred from homology"/>
<organism evidence="15 16">
    <name type="scientific">Subtercola boreus</name>
    <dbReference type="NCBI Taxonomy" id="120213"/>
    <lineage>
        <taxon>Bacteria</taxon>
        <taxon>Bacillati</taxon>
        <taxon>Actinomycetota</taxon>
        <taxon>Actinomycetes</taxon>
        <taxon>Micrococcales</taxon>
        <taxon>Microbacteriaceae</taxon>
        <taxon>Subtercola</taxon>
    </lineage>
</organism>
<dbReference type="OrthoDB" id="9807240at2"/>
<dbReference type="FunFam" id="3.30.470.20:FF:000015">
    <property type="entry name" value="Phosphoribosylaminoimidazole-succinocarboxamide synthase"/>
    <property type="match status" value="1"/>
</dbReference>
<keyword evidence="7 12" id="KW-0547">Nucleotide-binding</keyword>
<dbReference type="InterPro" id="IPR020560">
    <property type="entry name" value="PRibGlycinamide_synth_C-dom"/>
</dbReference>
<dbReference type="InterPro" id="IPR020562">
    <property type="entry name" value="PRibGlycinamide_synth_N"/>
</dbReference>
<dbReference type="InterPro" id="IPR016185">
    <property type="entry name" value="PreATP-grasp_dom_sf"/>
</dbReference>
<comment type="catalytic activity">
    <reaction evidence="13">
        <text>5-phospho-beta-D-ribosylamine + glycine + ATP = N(1)-(5-phospho-beta-D-ribosyl)glycinamide + ADP + phosphate + H(+)</text>
        <dbReference type="Rhea" id="RHEA:17453"/>
        <dbReference type="ChEBI" id="CHEBI:15378"/>
        <dbReference type="ChEBI" id="CHEBI:30616"/>
        <dbReference type="ChEBI" id="CHEBI:43474"/>
        <dbReference type="ChEBI" id="CHEBI:57305"/>
        <dbReference type="ChEBI" id="CHEBI:58681"/>
        <dbReference type="ChEBI" id="CHEBI:143788"/>
        <dbReference type="ChEBI" id="CHEBI:456216"/>
        <dbReference type="EC" id="6.3.4.13"/>
    </reaction>
</comment>
<comment type="cofactor">
    <cofactor evidence="2">
        <name>Mg(2+)</name>
        <dbReference type="ChEBI" id="CHEBI:18420"/>
    </cofactor>
</comment>
<comment type="pathway">
    <text evidence="4 13">Purine metabolism; IMP biosynthesis via de novo pathway; N(1)-(5-phospho-D-ribosyl)glycinamide from 5-phospho-alpha-D-ribose 1-diphosphate: step 2/2.</text>
</comment>
<evidence type="ECO:0000256" key="10">
    <source>
        <dbReference type="ARBA" id="ARBA00038345"/>
    </source>
</evidence>
<dbReference type="InterPro" id="IPR011761">
    <property type="entry name" value="ATP-grasp"/>
</dbReference>
<dbReference type="Pfam" id="PF01071">
    <property type="entry name" value="GARS_A"/>
    <property type="match status" value="1"/>
</dbReference>
<dbReference type="InterPro" id="IPR018236">
    <property type="entry name" value="SAICAR_synthetase_CS"/>
</dbReference>
<dbReference type="EMBL" id="NBXA01000003">
    <property type="protein sequence ID" value="RFA16201.1"/>
    <property type="molecule type" value="Genomic_DNA"/>
</dbReference>
<evidence type="ECO:0000256" key="2">
    <source>
        <dbReference type="ARBA" id="ARBA00001946"/>
    </source>
</evidence>
<comment type="similarity">
    <text evidence="5 12">Belongs to the SAICAR synthetase family.</text>
</comment>
<dbReference type="UniPathway" id="UPA00074">
    <property type="reaction ID" value="UER00125"/>
</dbReference>
<dbReference type="PROSITE" id="PS50975">
    <property type="entry name" value="ATP_GRASP"/>
    <property type="match status" value="1"/>
</dbReference>
<dbReference type="Pfam" id="PF01259">
    <property type="entry name" value="SAICAR_synt"/>
    <property type="match status" value="1"/>
</dbReference>
<evidence type="ECO:0000256" key="3">
    <source>
        <dbReference type="ARBA" id="ARBA00004672"/>
    </source>
</evidence>
<comment type="caution">
    <text evidence="15">The sequence shown here is derived from an EMBL/GenBank/DDBJ whole genome shotgun (WGS) entry which is preliminary data.</text>
</comment>
<dbReference type="SMART" id="SM01210">
    <property type="entry name" value="GARS_C"/>
    <property type="match status" value="1"/>
</dbReference>
<evidence type="ECO:0000256" key="1">
    <source>
        <dbReference type="ARBA" id="ARBA00001936"/>
    </source>
</evidence>
<accession>A0A3E0W2I1</accession>
<dbReference type="Gene3D" id="3.90.600.10">
    <property type="entry name" value="Phosphoribosylglycinamide synthetase, C-terminal domain"/>
    <property type="match status" value="1"/>
</dbReference>
<evidence type="ECO:0000256" key="8">
    <source>
        <dbReference type="ARBA" id="ARBA00022755"/>
    </source>
</evidence>
<evidence type="ECO:0000313" key="15">
    <source>
        <dbReference type="EMBL" id="RFA16201.1"/>
    </source>
</evidence>
<dbReference type="GO" id="GO:0009113">
    <property type="term" value="P:purine nucleobase biosynthetic process"/>
    <property type="evidence" value="ECO:0007669"/>
    <property type="project" value="InterPro"/>
</dbReference>
<dbReference type="EC" id="6.3.2.6" evidence="12"/>
<dbReference type="SUPFAM" id="SSF56104">
    <property type="entry name" value="SAICAR synthase-like"/>
    <property type="match status" value="1"/>
</dbReference>
<dbReference type="Gene3D" id="3.30.470.20">
    <property type="entry name" value="ATP-grasp fold, B domain"/>
    <property type="match status" value="2"/>
</dbReference>
<evidence type="ECO:0000256" key="11">
    <source>
        <dbReference type="ARBA" id="ARBA00048475"/>
    </source>
</evidence>
<dbReference type="CDD" id="cd01414">
    <property type="entry name" value="SAICAR_synt_Sc"/>
    <property type="match status" value="1"/>
</dbReference>
<dbReference type="NCBIfam" id="NF010568">
    <property type="entry name" value="PRK13961.1"/>
    <property type="match status" value="1"/>
</dbReference>
<dbReference type="InterPro" id="IPR020559">
    <property type="entry name" value="PRibGlycinamide_synth_CS"/>
</dbReference>
<dbReference type="SUPFAM" id="SSF56059">
    <property type="entry name" value="Glutathione synthetase ATP-binding domain-like"/>
    <property type="match status" value="1"/>
</dbReference>
<evidence type="ECO:0000256" key="12">
    <source>
        <dbReference type="HAMAP-Rule" id="MF_00137"/>
    </source>
</evidence>
<dbReference type="InterPro" id="IPR001636">
    <property type="entry name" value="SAICAR_synth"/>
</dbReference>
<sequence>MKILVLGSGAREHAIVTSLLRETTSAGSPAHEIVVAPGNAGIAAVVQTADLDPNDPEAVANFAIERDIQLVVIGPEAPLVAGVADALRTRGIPVFGPSSAAAALEGSKTFAKRIMDEAGVPTGRARRAATTAEIETALDEFGAPWVVKADGLAAGKGVLVTSDRDAALAHATGWLAHGDILFEEFLDGPEVSLFFVSDGHTVLPLSPAQDYKRLADGDEGPNTGGMGAYSPLPWLDDEFESEEAFVDEVLVSIALPTVRRLAHEGTPFIGLLYCGLILTASGIRVIEFNARFGDPETQVVLPRLTSPLSDLLFASATGTLADQPQPTFSTASAVTVVLASENYPEHPVTGRVLTGVDDADRIEGVHVTHAATALSGGRLVATGGRVLSVVATGNGFGEARERAYRALSLIQLDGGQFRSDIALRVDETAAGAGDRAGAGNGAGTGDEADVPGAEQQLAPLAGWRHVYSGKVRDLYVPASAASVDDAAALLVVASDRVSAFDVVLEPGIPAKGELLTSLSRWWFDRLGGFPNHLVDEAAAEARGVPAVPESVRDRAMLVKPLDMFPIECVVRGYLSGSGWIEYQASQSVCGVPLPAGLVDGDRLPLPIYTPAFKAELGDHDENITYERTAELVGPEIAEALRGLSLAIYARAAEIAEDRGIILADTKFEFGADRETGEITLADEVLTSDSSRYWDAAAYDSGERTASFDKQIVRNWLSANWNRVGTPPALPAEVVERTSARYRELIERLTAA</sequence>
<dbReference type="InterPro" id="IPR037123">
    <property type="entry name" value="PRibGlycinamide_synth_C_sf"/>
</dbReference>
<dbReference type="PROSITE" id="PS00184">
    <property type="entry name" value="GARS"/>
    <property type="match status" value="1"/>
</dbReference>
<keyword evidence="6 12" id="KW-0436">Ligase</keyword>
<dbReference type="NCBIfam" id="TIGR00081">
    <property type="entry name" value="purC"/>
    <property type="match status" value="1"/>
</dbReference>
<dbReference type="GO" id="GO:0006189">
    <property type="term" value="P:'de novo' IMP biosynthetic process"/>
    <property type="evidence" value="ECO:0007669"/>
    <property type="project" value="UniProtKB-UniRule"/>
</dbReference>
<evidence type="ECO:0000256" key="7">
    <source>
        <dbReference type="ARBA" id="ARBA00022741"/>
    </source>
</evidence>
<dbReference type="HAMAP" id="MF_00137">
    <property type="entry name" value="SAICAR_synth"/>
    <property type="match status" value="1"/>
</dbReference>
<dbReference type="AlphaFoldDB" id="A0A3E0W2I1"/>
<dbReference type="SUPFAM" id="SSF51246">
    <property type="entry name" value="Rudiment single hybrid motif"/>
    <property type="match status" value="1"/>
</dbReference>
<evidence type="ECO:0000256" key="6">
    <source>
        <dbReference type="ARBA" id="ARBA00022598"/>
    </source>
</evidence>
<evidence type="ECO:0000313" key="16">
    <source>
        <dbReference type="Proteomes" id="UP000256709"/>
    </source>
</evidence>
<evidence type="ECO:0000256" key="13">
    <source>
        <dbReference type="HAMAP-Rule" id="MF_00138"/>
    </source>
</evidence>
<evidence type="ECO:0000259" key="14">
    <source>
        <dbReference type="PROSITE" id="PS50975"/>
    </source>
</evidence>
<dbReference type="SMART" id="SM01209">
    <property type="entry name" value="GARS_A"/>
    <property type="match status" value="1"/>
</dbReference>
<dbReference type="Pfam" id="PF02843">
    <property type="entry name" value="GARS_C"/>
    <property type="match status" value="1"/>
</dbReference>
<comment type="catalytic activity">
    <reaction evidence="11 12">
        <text>5-amino-1-(5-phospho-D-ribosyl)imidazole-4-carboxylate + L-aspartate + ATP = (2S)-2-[5-amino-1-(5-phospho-beta-D-ribosyl)imidazole-4-carboxamido]succinate + ADP + phosphate + 2 H(+)</text>
        <dbReference type="Rhea" id="RHEA:22628"/>
        <dbReference type="ChEBI" id="CHEBI:15378"/>
        <dbReference type="ChEBI" id="CHEBI:29991"/>
        <dbReference type="ChEBI" id="CHEBI:30616"/>
        <dbReference type="ChEBI" id="CHEBI:43474"/>
        <dbReference type="ChEBI" id="CHEBI:58443"/>
        <dbReference type="ChEBI" id="CHEBI:77657"/>
        <dbReference type="ChEBI" id="CHEBI:456216"/>
        <dbReference type="EC" id="6.3.2.6"/>
    </reaction>
</comment>
<keyword evidence="8 12" id="KW-0658">Purine biosynthesis</keyword>
<dbReference type="PANTHER" id="PTHR43472">
    <property type="entry name" value="PHOSPHORIBOSYLAMINE--GLYCINE LIGASE"/>
    <property type="match status" value="1"/>
</dbReference>
<dbReference type="GO" id="GO:0004637">
    <property type="term" value="F:phosphoribosylamine-glycine ligase activity"/>
    <property type="evidence" value="ECO:0007669"/>
    <property type="project" value="UniProtKB-UniRule"/>
</dbReference>
<dbReference type="Gene3D" id="3.40.50.20">
    <property type="match status" value="1"/>
</dbReference>
<gene>
    <name evidence="13" type="primary">purD</name>
    <name evidence="12" type="synonym">purC</name>
    <name evidence="15" type="ORF">B7R21_02110</name>
</gene>
<comment type="pathway">
    <text evidence="3 12">Purine metabolism; IMP biosynthesis via de novo pathway; 5-amino-1-(5-phospho-D-ribosyl)imidazole-4-carboxamide from 5-amino-1-(5-phospho-D-ribosyl)imidazole-4-carboxylate: step 1/2.</text>
</comment>
<dbReference type="GO" id="GO:0005524">
    <property type="term" value="F:ATP binding"/>
    <property type="evidence" value="ECO:0007669"/>
    <property type="project" value="UniProtKB-UniRule"/>
</dbReference>
<evidence type="ECO:0000256" key="9">
    <source>
        <dbReference type="ARBA" id="ARBA00022840"/>
    </source>
</evidence>
<dbReference type="PROSITE" id="PS01057">
    <property type="entry name" value="SAICAR_SYNTHETASE_1"/>
    <property type="match status" value="1"/>
</dbReference>
<dbReference type="NCBIfam" id="TIGR00877">
    <property type="entry name" value="purD"/>
    <property type="match status" value="1"/>
</dbReference>
<protein>
    <recommendedName>
        <fullName evidence="12 13">Multifunctional fusion protein</fullName>
    </recommendedName>
    <domain>
        <recommendedName>
            <fullName evidence="13">Phosphoribosylamine--glycine ligase</fullName>
            <ecNumber evidence="13">6.3.4.13</ecNumber>
        </recommendedName>
        <alternativeName>
            <fullName evidence="13">GARS</fullName>
        </alternativeName>
        <alternativeName>
            <fullName evidence="13">Glycinamide ribonucleotide synthetase</fullName>
        </alternativeName>
        <alternativeName>
            <fullName evidence="13">Phosphoribosylglycinamide synthetase</fullName>
        </alternativeName>
    </domain>
    <domain>
        <recommendedName>
            <fullName evidence="12">Phosphoribosylaminoimidazole-succinocarboxamide synthase</fullName>
            <ecNumber evidence="12">6.3.2.6</ecNumber>
        </recommendedName>
        <alternativeName>
            <fullName evidence="12">SAICAR synthetase</fullName>
        </alternativeName>
    </domain>
</protein>
<dbReference type="GO" id="GO:0004639">
    <property type="term" value="F:phosphoribosylaminoimidazolesuccinocarboxamide synthase activity"/>
    <property type="evidence" value="ECO:0007669"/>
    <property type="project" value="UniProtKB-UniRule"/>
</dbReference>
<dbReference type="InterPro" id="IPR011054">
    <property type="entry name" value="Rudment_hybrid_motif"/>
</dbReference>
<dbReference type="InterPro" id="IPR028923">
    <property type="entry name" value="SAICAR_synt/ADE2_N"/>
</dbReference>
<dbReference type="RefSeq" id="WP_116281601.1">
    <property type="nucleotide sequence ID" value="NZ_NBXA01000003.1"/>
</dbReference>
<dbReference type="Gene3D" id="3.30.200.20">
    <property type="entry name" value="Phosphorylase Kinase, domain 1"/>
    <property type="match status" value="1"/>
</dbReference>
<dbReference type="Pfam" id="PF02844">
    <property type="entry name" value="GARS_N"/>
    <property type="match status" value="1"/>
</dbReference>
<feature type="domain" description="ATP-grasp" evidence="14">
    <location>
        <begin position="112"/>
        <end position="317"/>
    </location>
</feature>
<comment type="similarity">
    <text evidence="10 13">Belongs to the GARS family.</text>
</comment>
<dbReference type="GO" id="GO:0046872">
    <property type="term" value="F:metal ion binding"/>
    <property type="evidence" value="ECO:0007669"/>
    <property type="project" value="InterPro"/>
</dbReference>
<name>A0A3E0W2I1_9MICO</name>
<reference evidence="15 16" key="1">
    <citation type="submission" date="2017-04" db="EMBL/GenBank/DDBJ databases">
        <title>Comparative genome analysis of Subtercola boreus.</title>
        <authorList>
            <person name="Cho Y.-J."/>
            <person name="Cho A."/>
            <person name="Kim O.-S."/>
            <person name="Lee J.-I."/>
        </authorList>
    </citation>
    <scope>NUCLEOTIDE SEQUENCE [LARGE SCALE GENOMIC DNA]</scope>
    <source>
        <strain evidence="15 16">P27444</strain>
    </source>
</reference>